<dbReference type="EMBL" id="JAHLEM010000386">
    <property type="protein sequence ID" value="MBU3868147.1"/>
    <property type="molecule type" value="Genomic_DNA"/>
</dbReference>
<reference evidence="2 3" key="1">
    <citation type="submission" date="2021-06" db="EMBL/GenBank/DDBJ databases">
        <authorList>
            <person name="Pan X."/>
        </authorList>
    </citation>
    <scope>NUCLEOTIDE SEQUENCE [LARGE SCALE GENOMIC DNA]</scope>
    <source>
        <strain evidence="2 3">4503</strain>
    </source>
</reference>
<evidence type="ECO:0000313" key="2">
    <source>
        <dbReference type="EMBL" id="MBU3868147.1"/>
    </source>
</evidence>
<feature type="compositionally biased region" description="Polar residues" evidence="1">
    <location>
        <begin position="42"/>
        <end position="54"/>
    </location>
</feature>
<gene>
    <name evidence="2" type="ORF">KN815_30060</name>
</gene>
<protein>
    <submittedName>
        <fullName evidence="2">Uncharacterized protein</fullName>
    </submittedName>
</protein>
<evidence type="ECO:0000313" key="3">
    <source>
        <dbReference type="Proteomes" id="UP000720508"/>
    </source>
</evidence>
<accession>A0ABS6CMJ1</accession>
<name>A0ABS6CMJ1_9ACTN</name>
<comment type="caution">
    <text evidence="2">The sequence shown here is derived from an EMBL/GenBank/DDBJ whole genome shotgun (WGS) entry which is preliminary data.</text>
</comment>
<proteinExistence type="predicted"/>
<dbReference type="RefSeq" id="WP_216345029.1">
    <property type="nucleotide sequence ID" value="NZ_JAHLEM010000386.1"/>
</dbReference>
<feature type="region of interest" description="Disordered" evidence="1">
    <location>
        <begin position="42"/>
        <end position="71"/>
    </location>
</feature>
<evidence type="ECO:0000256" key="1">
    <source>
        <dbReference type="SAM" id="MobiDB-lite"/>
    </source>
</evidence>
<keyword evidence="3" id="KW-1185">Reference proteome</keyword>
<organism evidence="2 3">
    <name type="scientific">Streptomyces niphimycinicus</name>
    <dbReference type="NCBI Taxonomy" id="2842201"/>
    <lineage>
        <taxon>Bacteria</taxon>
        <taxon>Bacillati</taxon>
        <taxon>Actinomycetota</taxon>
        <taxon>Actinomycetes</taxon>
        <taxon>Kitasatosporales</taxon>
        <taxon>Streptomycetaceae</taxon>
        <taxon>Streptomyces</taxon>
    </lineage>
</organism>
<dbReference type="Proteomes" id="UP000720508">
    <property type="component" value="Unassembled WGS sequence"/>
</dbReference>
<sequence length="123" mass="13101">MPSLETLGIQLELGLVERPDLRVHTQHSAQEGLAVKGVLPPQQNAASVRSSRLAPSQAGVGRGHHHQARHSAESLVKLEDVLGLSPDLFVILNVLHHAVLHVVVNLALGYVRDSPDLAMAVAA</sequence>